<gene>
    <name evidence="2" type="ORF">PPROV_000349500</name>
</gene>
<dbReference type="CDD" id="cd00201">
    <property type="entry name" value="WW"/>
    <property type="match status" value="1"/>
</dbReference>
<dbReference type="SUPFAM" id="SSF51045">
    <property type="entry name" value="WW domain"/>
    <property type="match status" value="1"/>
</dbReference>
<accession>A0A830HDJ4</accession>
<dbReference type="InterPro" id="IPR001202">
    <property type="entry name" value="WW_dom"/>
</dbReference>
<name>A0A830HDJ4_9CHLO</name>
<evidence type="ECO:0000313" key="2">
    <source>
        <dbReference type="EMBL" id="GHP04742.1"/>
    </source>
</evidence>
<protein>
    <recommendedName>
        <fullName evidence="1">WW domain-containing protein</fullName>
    </recommendedName>
</protein>
<dbReference type="EMBL" id="BNJQ01000008">
    <property type="protein sequence ID" value="GHP04742.1"/>
    <property type="molecule type" value="Genomic_DNA"/>
</dbReference>
<feature type="domain" description="WW" evidence="1">
    <location>
        <begin position="71"/>
        <end position="93"/>
    </location>
</feature>
<dbReference type="InterPro" id="IPR036020">
    <property type="entry name" value="WW_dom_sf"/>
</dbReference>
<dbReference type="Gene3D" id="2.20.70.10">
    <property type="match status" value="2"/>
</dbReference>
<proteinExistence type="predicted"/>
<evidence type="ECO:0000313" key="3">
    <source>
        <dbReference type="Proteomes" id="UP000660262"/>
    </source>
</evidence>
<organism evidence="2 3">
    <name type="scientific">Pycnococcus provasolii</name>
    <dbReference type="NCBI Taxonomy" id="41880"/>
    <lineage>
        <taxon>Eukaryota</taxon>
        <taxon>Viridiplantae</taxon>
        <taxon>Chlorophyta</taxon>
        <taxon>Pseudoscourfieldiophyceae</taxon>
        <taxon>Pseudoscourfieldiales</taxon>
        <taxon>Pycnococcaceae</taxon>
        <taxon>Pycnococcus</taxon>
    </lineage>
</organism>
<sequence length="112" mass="13574">MFQWVELKRNSVFYHNTITGETQRERPEEMGFKDEKTGRIYWRDSHTGEATWESEHWWTEVKVVDEHNRPDADGRVYWVNEKTKESTWEQPAVMGWQEWNDPVVSDSMHDDL</sequence>
<dbReference type="Proteomes" id="UP000660262">
    <property type="component" value="Unassembled WGS sequence"/>
</dbReference>
<dbReference type="PROSITE" id="PS50020">
    <property type="entry name" value="WW_DOMAIN_2"/>
    <property type="match status" value="1"/>
</dbReference>
<evidence type="ECO:0000259" key="1">
    <source>
        <dbReference type="PROSITE" id="PS50020"/>
    </source>
</evidence>
<comment type="caution">
    <text evidence="2">The sequence shown here is derived from an EMBL/GenBank/DDBJ whole genome shotgun (WGS) entry which is preliminary data.</text>
</comment>
<dbReference type="SMART" id="SM00456">
    <property type="entry name" value="WW"/>
    <property type="match status" value="2"/>
</dbReference>
<keyword evidence="3" id="KW-1185">Reference proteome</keyword>
<dbReference type="AlphaFoldDB" id="A0A830HDJ4"/>
<dbReference type="Pfam" id="PF00397">
    <property type="entry name" value="WW"/>
    <property type="match status" value="1"/>
</dbReference>
<reference evidence="2" key="1">
    <citation type="submission" date="2020-10" db="EMBL/GenBank/DDBJ databases">
        <title>Unveiling of a novel bifunctional photoreceptor, Dualchrome1, isolated from a cosmopolitan green alga.</title>
        <authorList>
            <person name="Suzuki S."/>
            <person name="Kawachi M."/>
        </authorList>
    </citation>
    <scope>NUCLEOTIDE SEQUENCE</scope>
    <source>
        <strain evidence="2">NIES 2893</strain>
    </source>
</reference>
<dbReference type="OrthoDB" id="187617at2759"/>